<accession>A0A1S8T8X2</accession>
<evidence type="ECO:0000313" key="1">
    <source>
        <dbReference type="EMBL" id="OOM74074.1"/>
    </source>
</evidence>
<name>A0A1S8T8X2_9CLOT</name>
<dbReference type="Proteomes" id="UP000190890">
    <property type="component" value="Unassembled WGS sequence"/>
</dbReference>
<reference evidence="1 2" key="1">
    <citation type="submission" date="2016-05" db="EMBL/GenBank/DDBJ databases">
        <title>Microbial solvent formation.</title>
        <authorList>
            <person name="Poehlein A."/>
            <person name="Montoya Solano J.D."/>
            <person name="Flitsch S."/>
            <person name="Krabben P."/>
            <person name="Duerre P."/>
            <person name="Daniel R."/>
        </authorList>
    </citation>
    <scope>NUCLEOTIDE SEQUENCE [LARGE SCALE GENOMIC DNA]</scope>
    <source>
        <strain evidence="1 2">DSM 2619</strain>
    </source>
</reference>
<evidence type="ECO:0000313" key="2">
    <source>
        <dbReference type="Proteomes" id="UP000190890"/>
    </source>
</evidence>
<proteinExistence type="predicted"/>
<sequence length="64" mass="7348">MKEIVKRIFNSKNLKRAMVGLSYTKPGLTKDQCITLSRIFSDQEEFDKSKVSVKDIPIKKASWA</sequence>
<organism evidence="1 2">
    <name type="scientific">Clostridium puniceum</name>
    <dbReference type="NCBI Taxonomy" id="29367"/>
    <lineage>
        <taxon>Bacteria</taxon>
        <taxon>Bacillati</taxon>
        <taxon>Bacillota</taxon>
        <taxon>Clostridia</taxon>
        <taxon>Eubacteriales</taxon>
        <taxon>Clostridiaceae</taxon>
        <taxon>Clostridium</taxon>
    </lineage>
</organism>
<dbReference type="AlphaFoldDB" id="A0A1S8T8X2"/>
<dbReference type="RefSeq" id="WP_077849095.1">
    <property type="nucleotide sequence ID" value="NZ_LZZM01000204.1"/>
</dbReference>
<keyword evidence="2" id="KW-1185">Reference proteome</keyword>
<dbReference type="EMBL" id="LZZM01000204">
    <property type="protein sequence ID" value="OOM74074.1"/>
    <property type="molecule type" value="Genomic_DNA"/>
</dbReference>
<comment type="caution">
    <text evidence="1">The sequence shown here is derived from an EMBL/GenBank/DDBJ whole genome shotgun (WGS) entry which is preliminary data.</text>
</comment>
<gene>
    <name evidence="1" type="ORF">CLPUN_41350</name>
</gene>
<protein>
    <submittedName>
        <fullName evidence="1">Uncharacterized protein</fullName>
    </submittedName>
</protein>